<organism evidence="1 2">
    <name type="scientific">Imbroritus primus</name>
    <dbReference type="NCBI Taxonomy" id="3058603"/>
    <lineage>
        <taxon>Bacteria</taxon>
        <taxon>Pseudomonadati</taxon>
        <taxon>Pseudomonadota</taxon>
        <taxon>Betaproteobacteria</taxon>
        <taxon>Burkholderiales</taxon>
        <taxon>Burkholderiaceae</taxon>
        <taxon>Imbroritus</taxon>
    </lineage>
</organism>
<name>A0ACD3SSE2_9BURK</name>
<comment type="caution">
    <text evidence="1">The sequence shown here is derived from an EMBL/GenBank/DDBJ whole genome shotgun (WGS) entry which is preliminary data.</text>
</comment>
<dbReference type="Proteomes" id="UP000004277">
    <property type="component" value="Unassembled WGS sequence"/>
</dbReference>
<reference evidence="1" key="1">
    <citation type="submission" date="2019-05" db="EMBL/GenBank/DDBJ databases">
        <title>Revised genome assembly of Burkholderiaceae (previously Ralstonia) sp. PBA.</title>
        <authorList>
            <person name="Gan H.M."/>
        </authorList>
    </citation>
    <scope>NUCLEOTIDE SEQUENCE</scope>
    <source>
        <strain evidence="1">PBA</strain>
    </source>
</reference>
<evidence type="ECO:0000313" key="1">
    <source>
        <dbReference type="EMBL" id="TMS59092.1"/>
    </source>
</evidence>
<proteinExistence type="predicted"/>
<sequence length="249" mass="27014">MTLDRILQSQGFGSRRQCAQMILSGDVLVDGVPCDDPRADFVPDGRVLTVDGVDWRYRAHAYVALHKPAGYECSQKPQHHPSVLTLLPAELRLRGVQCIGRLDQDTTGLLLLSDDGQFIHRYSSARRKVPKVYEVQTSEAVQPEQVASLLAGVLLEDEPQPVVAQGCEQTGSHGLRLTLTQGKYHQVKRMVAAAGNHVAALHRSQVGGLVLPGDLPRGAWMWLEADDLDRLADEAEDVTQAGQGGGVAG</sequence>
<dbReference type="EMBL" id="AKCV02000013">
    <property type="protein sequence ID" value="TMS59092.1"/>
    <property type="molecule type" value="Genomic_DNA"/>
</dbReference>
<evidence type="ECO:0000313" key="2">
    <source>
        <dbReference type="Proteomes" id="UP000004277"/>
    </source>
</evidence>
<gene>
    <name evidence="1" type="ORF">MW7_004265</name>
</gene>
<accession>A0ACD3SSE2</accession>
<keyword evidence="2" id="KW-1185">Reference proteome</keyword>
<protein>
    <submittedName>
        <fullName evidence="1">16S rRNA pseudouridine(516) synthase</fullName>
    </submittedName>
</protein>